<evidence type="ECO:0000313" key="1">
    <source>
        <dbReference type="EMBL" id="OIJ88465.1"/>
    </source>
</evidence>
<proteinExistence type="predicted"/>
<accession>A0A1S2P4U2</accession>
<keyword evidence="2" id="KW-1185">Reference proteome</keyword>
<comment type="caution">
    <text evidence="1">The sequence shown here is derived from an EMBL/GenBank/DDBJ whole genome shotgun (WGS) entry which is preliminary data.</text>
</comment>
<dbReference type="STRING" id="1428652.BIV24_21420"/>
<sequence length="148" mass="15683">MTSTSTPSAFSALAPYGWDDAWADAFAPYDAEGLIAGRVVRVDRGRCDVITADGVLRADTAFVTPHDPLRVVCTGDWVAIEPAGNPRYRIHSQCIGLQVGGEVNLVVATRSVAESWPAEPGDAHTGRFCCSMYCLTTESGAPPTVPAK</sequence>
<dbReference type="Proteomes" id="UP000179935">
    <property type="component" value="Unassembled WGS sequence"/>
</dbReference>
<protein>
    <submittedName>
        <fullName evidence="1">Uncharacterized protein</fullName>
    </submittedName>
</protein>
<evidence type="ECO:0000313" key="2">
    <source>
        <dbReference type="Proteomes" id="UP000179935"/>
    </source>
</evidence>
<gene>
    <name evidence="1" type="ORF">BIV24_21420</name>
</gene>
<dbReference type="AlphaFoldDB" id="A0A1S2P4U2"/>
<reference evidence="1 2" key="1">
    <citation type="submission" date="2016-10" db="EMBL/GenBank/DDBJ databases">
        <title>Genome sequence of Streptomyces sp. MUSC 93.</title>
        <authorList>
            <person name="Lee L.-H."/>
            <person name="Ser H.-L."/>
            <person name="Law J.W.-F."/>
        </authorList>
    </citation>
    <scope>NUCLEOTIDE SEQUENCE [LARGE SCALE GENOMIC DNA]</scope>
    <source>
        <strain evidence="1 2">MUSC 93</strain>
    </source>
</reference>
<dbReference type="EMBL" id="MLYP01000057">
    <property type="protein sequence ID" value="OIJ88465.1"/>
    <property type="molecule type" value="Genomic_DNA"/>
</dbReference>
<organism evidence="1 2">
    <name type="scientific">Streptomyces colonosanans</name>
    <dbReference type="NCBI Taxonomy" id="1428652"/>
    <lineage>
        <taxon>Bacteria</taxon>
        <taxon>Bacillati</taxon>
        <taxon>Actinomycetota</taxon>
        <taxon>Actinomycetes</taxon>
        <taxon>Kitasatosporales</taxon>
        <taxon>Streptomycetaceae</taxon>
        <taxon>Streptomyces</taxon>
    </lineage>
</organism>
<name>A0A1S2P4U2_9ACTN</name>